<dbReference type="eggNOG" id="KOG1075">
    <property type="taxonomic scope" value="Eukaryota"/>
</dbReference>
<dbReference type="Proteomes" id="UP000009138">
    <property type="component" value="Unassembled WGS sequence"/>
</dbReference>
<dbReference type="EMBL" id="CH476732">
    <property type="protein sequence ID" value="EIE76590.1"/>
    <property type="molecule type" value="Genomic_DNA"/>
</dbReference>
<dbReference type="CDD" id="cd01650">
    <property type="entry name" value="RT_nLTR_like"/>
    <property type="match status" value="1"/>
</dbReference>
<organism evidence="2 3">
    <name type="scientific">Rhizopus delemar (strain RA 99-880 / ATCC MYA-4621 / FGSC 9543 / NRRL 43880)</name>
    <name type="common">Mucormycosis agent</name>
    <name type="synonym">Rhizopus arrhizus var. delemar</name>
    <dbReference type="NCBI Taxonomy" id="246409"/>
    <lineage>
        <taxon>Eukaryota</taxon>
        <taxon>Fungi</taxon>
        <taxon>Fungi incertae sedis</taxon>
        <taxon>Mucoromycota</taxon>
        <taxon>Mucoromycotina</taxon>
        <taxon>Mucoromycetes</taxon>
        <taxon>Mucorales</taxon>
        <taxon>Mucorineae</taxon>
        <taxon>Rhizopodaceae</taxon>
        <taxon>Rhizopus</taxon>
    </lineage>
</organism>
<dbReference type="OrthoDB" id="2284923at2759"/>
<reference evidence="2 3" key="1">
    <citation type="journal article" date="2009" name="PLoS Genet.">
        <title>Genomic analysis of the basal lineage fungus Rhizopus oryzae reveals a whole-genome duplication.</title>
        <authorList>
            <person name="Ma L.-J."/>
            <person name="Ibrahim A.S."/>
            <person name="Skory C."/>
            <person name="Grabherr M.G."/>
            <person name="Burger G."/>
            <person name="Butler M."/>
            <person name="Elias M."/>
            <person name="Idnurm A."/>
            <person name="Lang B.F."/>
            <person name="Sone T."/>
            <person name="Abe A."/>
            <person name="Calvo S.E."/>
            <person name="Corrochano L.M."/>
            <person name="Engels R."/>
            <person name="Fu J."/>
            <person name="Hansberg W."/>
            <person name="Kim J.-M."/>
            <person name="Kodira C.D."/>
            <person name="Koehrsen M.J."/>
            <person name="Liu B."/>
            <person name="Miranda-Saavedra D."/>
            <person name="O'Leary S."/>
            <person name="Ortiz-Castellanos L."/>
            <person name="Poulter R."/>
            <person name="Rodriguez-Romero J."/>
            <person name="Ruiz-Herrera J."/>
            <person name="Shen Y.-Q."/>
            <person name="Zeng Q."/>
            <person name="Galagan J."/>
            <person name="Birren B.W."/>
            <person name="Cuomo C.A."/>
            <person name="Wickes B.L."/>
        </authorList>
    </citation>
    <scope>NUCLEOTIDE SEQUENCE [LARGE SCALE GENOMIC DNA]</scope>
    <source>
        <strain evidence="3">RA 99-880 / ATCC MYA-4621 / FGSC 9543 / NRRL 43880</strain>
    </source>
</reference>
<evidence type="ECO:0000259" key="1">
    <source>
        <dbReference type="PROSITE" id="PS50878"/>
    </source>
</evidence>
<protein>
    <recommendedName>
        <fullName evidence="1">Reverse transcriptase domain-containing protein</fullName>
    </recommendedName>
</protein>
<dbReference type="AlphaFoldDB" id="I1BK60"/>
<dbReference type="SUPFAM" id="SSF56672">
    <property type="entry name" value="DNA/RNA polymerases"/>
    <property type="match status" value="1"/>
</dbReference>
<evidence type="ECO:0000313" key="3">
    <source>
        <dbReference type="Proteomes" id="UP000009138"/>
    </source>
</evidence>
<dbReference type="PANTHER" id="PTHR19446">
    <property type="entry name" value="REVERSE TRANSCRIPTASES"/>
    <property type="match status" value="1"/>
</dbReference>
<keyword evidence="3" id="KW-1185">Reference proteome</keyword>
<dbReference type="OMA" id="HINTIVA"/>
<dbReference type="PROSITE" id="PS50878">
    <property type="entry name" value="RT_POL"/>
    <property type="match status" value="1"/>
</dbReference>
<accession>I1BK60</accession>
<name>I1BK60_RHIO9</name>
<evidence type="ECO:0000313" key="2">
    <source>
        <dbReference type="EMBL" id="EIE76590.1"/>
    </source>
</evidence>
<dbReference type="InterPro" id="IPR043502">
    <property type="entry name" value="DNA/RNA_pol_sf"/>
</dbReference>
<dbReference type="InterPro" id="IPR000477">
    <property type="entry name" value="RT_dom"/>
</dbReference>
<dbReference type="RefSeq" id="XP_067511986.1">
    <property type="nucleotide sequence ID" value="XM_067655885.1"/>
</dbReference>
<dbReference type="Pfam" id="PF00078">
    <property type="entry name" value="RVT_1"/>
    <property type="match status" value="1"/>
</dbReference>
<sequence length="674" mass="74537">MTRHLASLSNGHLFPSVCLSTPPDSSSHCLPFVPPPSFLWFVSPGAAAQTSTSTTHSTHLNTSLFSPATLATLIGQLPTRKAPGADHIKAEMLKPISTDLSQLLSWFFSLCCQWSYVPSLWRHAQVYPIFKKGDPSLPSNYRPISLTSALCLHELMQSYYRRSHRFPMVAFLDIKSAYDTVNWRVIWDALSRSGASSPFQSLLVHLFDDVSVSVLVCNHSSIPFSLVTGVLQGSVLSPHLCSVYINTLPALLRQVAAPATHLVPSSSSADAGMVPVNSLLFADDVAVIGSAKSVKEMLKLCEDHSLSLGYRWNPLKCAVLNHPTSSSSSSGSTQLSLYGTSLPLVDKFVYLGMPFVKTGLSAPSLVSLRSSGVLKVMAILNKIGVNRQGFSLLLCSRLYATFVRPKFEYGLAISRLMGSDLKALEGLQDRCLCLLVDGHRTSSTTIIKHITTLPSMRHRIDVLVTRYCLRLRSLPSSCLLSLLLSTLPTSRINTHLEKNPLFLTLPSPAPSSDTRLKTFFRQYRERQLTSLVTSTTQVLLRACRPALVVDPILYVPATRAERSLLVRWRLGWLPGKPEDCPCGRDRRSRRHFLECDLIPSFLWSDLPHCPPGSYPIDFALSSMPLGRSARCPPWWSSLLLMLWHIQRLCRPNGYYPIDPSPGASWYSRSSASSD</sequence>
<dbReference type="GeneID" id="93608266"/>
<dbReference type="InParanoid" id="I1BK60"/>
<gene>
    <name evidence="2" type="ORF">RO3G_01294</name>
</gene>
<feature type="domain" description="Reverse transcriptase" evidence="1">
    <location>
        <begin position="110"/>
        <end position="342"/>
    </location>
</feature>
<proteinExistence type="predicted"/>
<dbReference type="VEuPathDB" id="FungiDB:RO3G_01294"/>